<feature type="compositionally biased region" description="Basic residues" evidence="1">
    <location>
        <begin position="217"/>
        <end position="228"/>
    </location>
</feature>
<dbReference type="GeneID" id="19109114"/>
<dbReference type="eggNOG" id="ENOG502SRM2">
    <property type="taxonomic scope" value="Eukaryota"/>
</dbReference>
<feature type="compositionally biased region" description="Basic and acidic residues" evidence="1">
    <location>
        <begin position="124"/>
        <end position="135"/>
    </location>
</feature>
<dbReference type="OrthoDB" id="3438340at2759"/>
<evidence type="ECO:0000313" key="2">
    <source>
        <dbReference type="EMBL" id="EMC92779.1"/>
    </source>
</evidence>
<feature type="compositionally biased region" description="Acidic residues" evidence="1">
    <location>
        <begin position="46"/>
        <end position="56"/>
    </location>
</feature>
<dbReference type="Proteomes" id="UP000011761">
    <property type="component" value="Unassembled WGS sequence"/>
</dbReference>
<sequence>MAAEKSAADLADIILNRQNVALARSQRIVQSWLPPKTEGTKPVDESQMDDDLEGMDELSGIGSKRKAEDDEIGILGGLKKRRLATNDKLMEQLLGRKAAAERRKTLEKQKGQGMAKYKPLATQPKKEEGAARKVDDDNEDEDDNRGRTASFKSRKQKSSVVQALVQTAEPDAGSESLQALEDEEKDSTAHAPRVLPTVPAKRQKTGSYLDELLNKSATKKKKHKKKKAALAPRQHECSA</sequence>
<dbReference type="EMBL" id="KB445561">
    <property type="protein sequence ID" value="EMC92779.1"/>
    <property type="molecule type" value="Genomic_DNA"/>
</dbReference>
<protein>
    <submittedName>
        <fullName evidence="2">Uncharacterized protein</fullName>
    </submittedName>
</protein>
<feature type="compositionally biased region" description="Basic and acidic residues" evidence="1">
    <location>
        <begin position="98"/>
        <end position="110"/>
    </location>
</feature>
<keyword evidence="3" id="KW-1185">Reference proteome</keyword>
<name>M2N1G0_BAUPA</name>
<evidence type="ECO:0000313" key="3">
    <source>
        <dbReference type="Proteomes" id="UP000011761"/>
    </source>
</evidence>
<accession>M2N1G0</accession>
<feature type="region of interest" description="Disordered" evidence="1">
    <location>
        <begin position="33"/>
        <end position="67"/>
    </location>
</feature>
<dbReference type="HOGENOM" id="CLU_096588_0_0_1"/>
<evidence type="ECO:0000256" key="1">
    <source>
        <dbReference type="SAM" id="MobiDB-lite"/>
    </source>
</evidence>
<reference evidence="2 3" key="1">
    <citation type="journal article" date="2012" name="PLoS Pathog.">
        <title>Diverse lifestyles and strategies of plant pathogenesis encoded in the genomes of eighteen Dothideomycetes fungi.</title>
        <authorList>
            <person name="Ohm R.A."/>
            <person name="Feau N."/>
            <person name="Henrissat B."/>
            <person name="Schoch C.L."/>
            <person name="Horwitz B.A."/>
            <person name="Barry K.W."/>
            <person name="Condon B.J."/>
            <person name="Copeland A.C."/>
            <person name="Dhillon B."/>
            <person name="Glaser F."/>
            <person name="Hesse C.N."/>
            <person name="Kosti I."/>
            <person name="LaButti K."/>
            <person name="Lindquist E.A."/>
            <person name="Lucas S."/>
            <person name="Salamov A.A."/>
            <person name="Bradshaw R.E."/>
            <person name="Ciuffetti L."/>
            <person name="Hamelin R.C."/>
            <person name="Kema G.H.J."/>
            <person name="Lawrence C."/>
            <person name="Scott J.A."/>
            <person name="Spatafora J.W."/>
            <person name="Turgeon B.G."/>
            <person name="de Wit P.J.G.M."/>
            <person name="Zhong S."/>
            <person name="Goodwin S.B."/>
            <person name="Grigoriev I.V."/>
        </authorList>
    </citation>
    <scope>NUCLEOTIDE SEQUENCE [LARGE SCALE GENOMIC DNA]</scope>
    <source>
        <strain evidence="2 3">UAMH 10762</strain>
    </source>
</reference>
<dbReference type="OMA" id="APRQHEC"/>
<organism evidence="2 3">
    <name type="scientific">Baudoinia panamericana (strain UAMH 10762)</name>
    <name type="common">Angels' share fungus</name>
    <name type="synonym">Baudoinia compniacensis (strain UAMH 10762)</name>
    <dbReference type="NCBI Taxonomy" id="717646"/>
    <lineage>
        <taxon>Eukaryota</taxon>
        <taxon>Fungi</taxon>
        <taxon>Dikarya</taxon>
        <taxon>Ascomycota</taxon>
        <taxon>Pezizomycotina</taxon>
        <taxon>Dothideomycetes</taxon>
        <taxon>Dothideomycetidae</taxon>
        <taxon>Mycosphaerellales</taxon>
        <taxon>Teratosphaeriaceae</taxon>
        <taxon>Baudoinia</taxon>
    </lineage>
</organism>
<dbReference type="KEGG" id="bcom:BAUCODRAFT_151186"/>
<dbReference type="RefSeq" id="XP_007680110.1">
    <property type="nucleotide sequence ID" value="XM_007681920.1"/>
</dbReference>
<gene>
    <name evidence="2" type="ORF">BAUCODRAFT_151186</name>
</gene>
<dbReference type="InterPro" id="IPR021641">
    <property type="entry name" value="DUF3245"/>
</dbReference>
<dbReference type="Pfam" id="PF11595">
    <property type="entry name" value="DUF3245"/>
    <property type="match status" value="1"/>
</dbReference>
<proteinExistence type="predicted"/>
<feature type="region of interest" description="Disordered" evidence="1">
    <location>
        <begin position="94"/>
        <end position="239"/>
    </location>
</feature>
<dbReference type="AlphaFoldDB" id="M2N1G0"/>